<feature type="compositionally biased region" description="Basic residues" evidence="1">
    <location>
        <begin position="22"/>
        <end position="36"/>
    </location>
</feature>
<feature type="region of interest" description="Disordered" evidence="1">
    <location>
        <begin position="489"/>
        <end position="525"/>
    </location>
</feature>
<feature type="compositionally biased region" description="Basic and acidic residues" evidence="1">
    <location>
        <begin position="108"/>
        <end position="125"/>
    </location>
</feature>
<proteinExistence type="predicted"/>
<evidence type="ECO:0000256" key="1">
    <source>
        <dbReference type="SAM" id="MobiDB-lite"/>
    </source>
</evidence>
<evidence type="ECO:0000313" key="3">
    <source>
        <dbReference type="Proteomes" id="UP000005143"/>
    </source>
</evidence>
<protein>
    <submittedName>
        <fullName evidence="2">Uncharacterized protein</fullName>
    </submittedName>
</protein>
<feature type="region of interest" description="Disordered" evidence="1">
    <location>
        <begin position="271"/>
        <end position="301"/>
    </location>
</feature>
<keyword evidence="3" id="KW-1185">Reference proteome</keyword>
<sequence length="548" mass="59584">MAGGPQTPPGGRLAQAGQLRRSGARRLRPGRVRSRLRAVDRRAPQRTPVRSRRDDDRPCHGRRPIARGVDAADGHRPLPRRGVGVARRVAGRRRAVAEVPGRSHRRPHVEGAHRHVHGLSRDPRRRDRRIAQQRARAVGRSRHHDRRRHASARRCRPDRDRVPQAVHRHLRPAVLQRVVRAVAIRFVDVDRGAPGPTGGVARRAHGAETVGALPDRGRVAPGVERHLRSVAVAEADRTGPPSAGRATPRPNLVLVVDPDRKRVALGVDGYAQTGEAHPSHGPGPADRDRGAPRRVGRTACRPHDGIAERCIRPPDGGGAPVPVHDDLRVVGALAGIGDPDRLAPGSADRSRRRPEDPVGQPDRRGVPLLVACDVRTARRLIVTGDVDRIAPFAIPSVRRLHHDVVTDLSVPDDAGVPLLVDRQLRPTQGVLPVTRQRRDDVALRRPLPVDGPARGPQRDPRGAGLRPDGGHVAAPVDPELKAMRLLADRRQGGRGAPRSAGRPARCLDDEVRLPEPPARRFANPGHGRVALSVDHHARPQAVATAARR</sequence>
<comment type="caution">
    <text evidence="2">The sequence shown here is derived from an EMBL/GenBank/DDBJ whole genome shotgun (WGS) entry which is preliminary data.</text>
</comment>
<name>H0EBL0_9ACTN</name>
<gene>
    <name evidence="2" type="ORF">PAI11_42420</name>
</gene>
<feature type="region of interest" description="Disordered" evidence="1">
    <location>
        <begin position="335"/>
        <end position="364"/>
    </location>
</feature>
<reference evidence="2 3" key="1">
    <citation type="journal article" date="2013" name="Biodegradation">
        <title>Quantitative proteomic analysis of ibuprofen-degrading Patulibacter sp. strain I11.</title>
        <authorList>
            <person name="Almeida B."/>
            <person name="Kjeldal H."/>
            <person name="Lolas I."/>
            <person name="Knudsen A.D."/>
            <person name="Carvalho G."/>
            <person name="Nielsen K.L."/>
            <person name="Barreto Crespo M.T."/>
            <person name="Stensballe A."/>
            <person name="Nielsen J.L."/>
        </authorList>
    </citation>
    <scope>NUCLEOTIDE SEQUENCE [LARGE SCALE GENOMIC DNA]</scope>
    <source>
        <strain evidence="2 3">I11</strain>
    </source>
</reference>
<accession>H0EBL0</accession>
<feature type="compositionally biased region" description="Basic and acidic residues" evidence="1">
    <location>
        <begin position="353"/>
        <end position="364"/>
    </location>
</feature>
<feature type="region of interest" description="Disordered" evidence="1">
    <location>
        <begin position="1"/>
        <end position="80"/>
    </location>
</feature>
<evidence type="ECO:0000313" key="2">
    <source>
        <dbReference type="EMBL" id="EHN08932.1"/>
    </source>
</evidence>
<dbReference type="Proteomes" id="UP000005143">
    <property type="component" value="Unassembled WGS sequence"/>
</dbReference>
<dbReference type="AlphaFoldDB" id="H0EBL0"/>
<feature type="region of interest" description="Disordered" evidence="1">
    <location>
        <begin position="430"/>
        <end position="475"/>
    </location>
</feature>
<feature type="compositionally biased region" description="Basic residues" evidence="1">
    <location>
        <begin position="137"/>
        <end position="154"/>
    </location>
</feature>
<organism evidence="2 3">
    <name type="scientific">Patulibacter medicamentivorans</name>
    <dbReference type="NCBI Taxonomy" id="1097667"/>
    <lineage>
        <taxon>Bacteria</taxon>
        <taxon>Bacillati</taxon>
        <taxon>Actinomycetota</taxon>
        <taxon>Thermoleophilia</taxon>
        <taxon>Solirubrobacterales</taxon>
        <taxon>Patulibacteraceae</taxon>
        <taxon>Patulibacter</taxon>
    </lineage>
</organism>
<dbReference type="EMBL" id="AGUD01000310">
    <property type="protein sequence ID" value="EHN08932.1"/>
    <property type="molecule type" value="Genomic_DNA"/>
</dbReference>
<feature type="region of interest" description="Disordered" evidence="1">
    <location>
        <begin position="93"/>
        <end position="163"/>
    </location>
</feature>